<gene>
    <name evidence="2" type="ORF">FGO68_gene15118</name>
</gene>
<accession>A0A8J8NB58</accession>
<dbReference type="EMBL" id="RRYP01029740">
    <property type="protein sequence ID" value="TNV71667.1"/>
    <property type="molecule type" value="Genomic_DNA"/>
</dbReference>
<dbReference type="InterPro" id="IPR013549">
    <property type="entry name" value="DUF1731"/>
</dbReference>
<dbReference type="InterPro" id="IPR036291">
    <property type="entry name" value="NAD(P)-bd_dom_sf"/>
</dbReference>
<evidence type="ECO:0000313" key="2">
    <source>
        <dbReference type="EMBL" id="TNV71667.1"/>
    </source>
</evidence>
<dbReference type="Pfam" id="PF08338">
    <property type="entry name" value="DUF1731"/>
    <property type="match status" value="1"/>
</dbReference>
<reference evidence="2" key="1">
    <citation type="submission" date="2019-06" db="EMBL/GenBank/DDBJ databases">
        <authorList>
            <person name="Zheng W."/>
        </authorList>
    </citation>
    <scope>NUCLEOTIDE SEQUENCE</scope>
    <source>
        <strain evidence="2">QDHG01</strain>
    </source>
</reference>
<protein>
    <recommendedName>
        <fullName evidence="1">DUF1731 domain-containing protein</fullName>
    </recommendedName>
</protein>
<dbReference type="PANTHER" id="PTHR11092">
    <property type="entry name" value="SUGAR NUCLEOTIDE EPIMERASE RELATED"/>
    <property type="match status" value="1"/>
</dbReference>
<dbReference type="SUPFAM" id="SSF51735">
    <property type="entry name" value="NAD(P)-binding Rossmann-fold domains"/>
    <property type="match status" value="1"/>
</dbReference>
<sequence length="228" mass="26139">MNICKMWEMQFFAGNLLKTRKVALRTSIVLGNEGGAFPKLRAITKIGLGGKQGSGNQMISWIHYLDFCRAVEYIIDNTEIQGAINLTSPNPVKNEDFMQKLRKGLGVSFGLNSPEFLLKIASFFLRTEPELLLKSRNVYPAILLEKGFKFEFLTIEKAFNNLIYAVKKEEDQFVKLFWFKSCGVRFKPEWNEVIQRHSSLSSLRWFACHSNGFLTSHLFLPGFLLGRL</sequence>
<name>A0A8J8NB58_HALGN</name>
<keyword evidence="3" id="KW-1185">Reference proteome</keyword>
<dbReference type="Proteomes" id="UP000785679">
    <property type="component" value="Unassembled WGS sequence"/>
</dbReference>
<dbReference type="AlphaFoldDB" id="A0A8J8NB58"/>
<dbReference type="PANTHER" id="PTHR11092:SF0">
    <property type="entry name" value="EPIMERASE FAMILY PROTEIN SDR39U1"/>
    <property type="match status" value="1"/>
</dbReference>
<feature type="domain" description="DUF1731" evidence="1">
    <location>
        <begin position="114"/>
        <end position="162"/>
    </location>
</feature>
<proteinExistence type="predicted"/>
<organism evidence="2 3">
    <name type="scientific">Halteria grandinella</name>
    <dbReference type="NCBI Taxonomy" id="5974"/>
    <lineage>
        <taxon>Eukaryota</taxon>
        <taxon>Sar</taxon>
        <taxon>Alveolata</taxon>
        <taxon>Ciliophora</taxon>
        <taxon>Intramacronucleata</taxon>
        <taxon>Spirotrichea</taxon>
        <taxon>Stichotrichia</taxon>
        <taxon>Sporadotrichida</taxon>
        <taxon>Halteriidae</taxon>
        <taxon>Halteria</taxon>
    </lineage>
</organism>
<dbReference type="Gene3D" id="3.40.50.720">
    <property type="entry name" value="NAD(P)-binding Rossmann-like Domain"/>
    <property type="match status" value="1"/>
</dbReference>
<dbReference type="OrthoDB" id="276721at2759"/>
<evidence type="ECO:0000313" key="3">
    <source>
        <dbReference type="Proteomes" id="UP000785679"/>
    </source>
</evidence>
<evidence type="ECO:0000259" key="1">
    <source>
        <dbReference type="Pfam" id="PF08338"/>
    </source>
</evidence>
<comment type="caution">
    <text evidence="2">The sequence shown here is derived from an EMBL/GenBank/DDBJ whole genome shotgun (WGS) entry which is preliminary data.</text>
</comment>